<protein>
    <submittedName>
        <fullName evidence="1">Uncharacterized protein</fullName>
    </submittedName>
</protein>
<proteinExistence type="predicted"/>
<evidence type="ECO:0000313" key="2">
    <source>
        <dbReference type="Proteomes" id="UP000028701"/>
    </source>
</evidence>
<name>A0A081D2K6_9HYPH</name>
<dbReference type="RefSeq" id="WP_045232577.1">
    <property type="nucleotide sequence ID" value="NZ_BBJU01000032.1"/>
</dbReference>
<accession>A0A081D2K6</accession>
<dbReference type="eggNOG" id="ENOG5033AC7">
    <property type="taxonomic scope" value="Bacteria"/>
</dbReference>
<dbReference type="OrthoDB" id="7271438at2"/>
<gene>
    <name evidence="1" type="ORF">RRU01S_32_00140</name>
</gene>
<dbReference type="EMBL" id="BBJU01000032">
    <property type="protein sequence ID" value="GAK73152.1"/>
    <property type="molecule type" value="Genomic_DNA"/>
</dbReference>
<reference evidence="1 2" key="1">
    <citation type="submission" date="2014-08" db="EMBL/GenBank/DDBJ databases">
        <title>Whole genome shotgun sequence of Rhizobium rubi NBRC 13261.</title>
        <authorList>
            <person name="Katano-Makiyama Y."/>
            <person name="Hosoyama A."/>
            <person name="Hashimoto M."/>
            <person name="Hosoyama Y."/>
            <person name="Noguchi M."/>
            <person name="Tsuchikane K."/>
            <person name="Uohara A."/>
            <person name="Ohji S."/>
            <person name="Ichikawa N."/>
            <person name="Kimura A."/>
            <person name="Yamazoe A."/>
            <person name="Fujita N."/>
        </authorList>
    </citation>
    <scope>NUCLEOTIDE SEQUENCE [LARGE SCALE GENOMIC DNA]</scope>
    <source>
        <strain evidence="1 2">NBRC 13261</strain>
    </source>
</reference>
<evidence type="ECO:0000313" key="1">
    <source>
        <dbReference type="EMBL" id="GAK73152.1"/>
    </source>
</evidence>
<sequence length="103" mass="10371">MADDSTTTIRATFNTRAASNLAVDHLVQQHGISRPDICIQSATAENTSGSVASGGDVSKSASVRGDAPLEGEIEASADIPSDKISAVQRGLGEAGAFRVSGAA</sequence>
<dbReference type="AlphaFoldDB" id="A0A081D2K6"/>
<dbReference type="Proteomes" id="UP000028701">
    <property type="component" value="Unassembled WGS sequence"/>
</dbReference>
<organism evidence="1 2">
    <name type="scientific">Agrobacterium rubi TR3 = NBRC 13261</name>
    <dbReference type="NCBI Taxonomy" id="1368415"/>
    <lineage>
        <taxon>Bacteria</taxon>
        <taxon>Pseudomonadati</taxon>
        <taxon>Pseudomonadota</taxon>
        <taxon>Alphaproteobacteria</taxon>
        <taxon>Hyphomicrobiales</taxon>
        <taxon>Rhizobiaceae</taxon>
        <taxon>Rhizobium/Agrobacterium group</taxon>
        <taxon>Agrobacterium</taxon>
    </lineage>
</organism>
<comment type="caution">
    <text evidence="1">The sequence shown here is derived from an EMBL/GenBank/DDBJ whole genome shotgun (WGS) entry which is preliminary data.</text>
</comment>